<evidence type="ECO:0000313" key="2">
    <source>
        <dbReference type="EMBL" id="KYG67084.1"/>
    </source>
</evidence>
<dbReference type="PANTHER" id="PTHR46825">
    <property type="entry name" value="D-ALANYL-D-ALANINE-CARBOXYPEPTIDASE/ENDOPEPTIDASE AMPH"/>
    <property type="match status" value="1"/>
</dbReference>
<keyword evidence="3" id="KW-1185">Reference proteome</keyword>
<dbReference type="Pfam" id="PF00144">
    <property type="entry name" value="Beta-lactamase"/>
    <property type="match status" value="1"/>
</dbReference>
<organism evidence="2 3">
    <name type="scientific">Bdellovibrio bacteriovorus</name>
    <dbReference type="NCBI Taxonomy" id="959"/>
    <lineage>
        <taxon>Bacteria</taxon>
        <taxon>Pseudomonadati</taxon>
        <taxon>Bdellovibrionota</taxon>
        <taxon>Bdellovibrionia</taxon>
        <taxon>Bdellovibrionales</taxon>
        <taxon>Pseudobdellovibrionaceae</taxon>
        <taxon>Bdellovibrio</taxon>
    </lineage>
</organism>
<dbReference type="SUPFAM" id="SSF56601">
    <property type="entry name" value="beta-lactamase/transpeptidase-like"/>
    <property type="match status" value="1"/>
</dbReference>
<feature type="domain" description="Beta-lactamase-related" evidence="1">
    <location>
        <begin position="54"/>
        <end position="312"/>
    </location>
</feature>
<sequence>MRKFLDRLIAGLLSMWVVLQFVSFPTEIKKVPAANLAAEIQDTWKRLKEKNLLHGSLLITQGDRVVFSDGPLDLQYSIASVSKSFVGARFTELEKSGLDLNAPVCQWLKNFCKGRLAHITIEHLLNHQAGFGRDLSFLQFAKRTVNTSWTIQDIDIQKLDDSYLHSDPGSKMQYSNFGYLVLSRLLEIIEQKSFSVIIQDLARRAHLHKTSTVQRGDVLPIYILMPFSRWGFAWNIENSVYHAAGAGGLKSSVQDLIQWIDFSYRNSDQDYARGWVRTKKQSYKAYWHNGATFGSYTLIAVLPDENIRVALSIDNFKFTKQWSEMAEQFEQHFY</sequence>
<dbReference type="InterPro" id="IPR050491">
    <property type="entry name" value="AmpC-like"/>
</dbReference>
<proteinExistence type="predicted"/>
<reference evidence="2 3" key="1">
    <citation type="submission" date="2016-03" db="EMBL/GenBank/DDBJ databases">
        <authorList>
            <person name="Ploux O."/>
        </authorList>
    </citation>
    <scope>NUCLEOTIDE SEQUENCE [LARGE SCALE GENOMIC DNA]</scope>
    <source>
        <strain evidence="2 3">R0</strain>
    </source>
</reference>
<dbReference type="Proteomes" id="UP000075320">
    <property type="component" value="Unassembled WGS sequence"/>
</dbReference>
<gene>
    <name evidence="2" type="ORF">AZI86_08720</name>
</gene>
<dbReference type="InterPro" id="IPR012338">
    <property type="entry name" value="Beta-lactam/transpept-like"/>
</dbReference>
<protein>
    <recommendedName>
        <fullName evidence="1">Beta-lactamase-related domain-containing protein</fullName>
    </recommendedName>
</protein>
<dbReference type="OrthoDB" id="5288296at2"/>
<comment type="caution">
    <text evidence="2">The sequence shown here is derived from an EMBL/GenBank/DDBJ whole genome shotgun (WGS) entry which is preliminary data.</text>
</comment>
<name>A0A150WRY1_BDEBC</name>
<dbReference type="PANTHER" id="PTHR46825:SF9">
    <property type="entry name" value="BETA-LACTAMASE-RELATED DOMAIN-CONTAINING PROTEIN"/>
    <property type="match status" value="1"/>
</dbReference>
<dbReference type="RefSeq" id="WP_061834661.1">
    <property type="nucleotide sequence ID" value="NZ_LUKE01000001.1"/>
</dbReference>
<accession>A0A150WRY1</accession>
<evidence type="ECO:0000259" key="1">
    <source>
        <dbReference type="Pfam" id="PF00144"/>
    </source>
</evidence>
<dbReference type="InterPro" id="IPR001466">
    <property type="entry name" value="Beta-lactam-related"/>
</dbReference>
<dbReference type="AlphaFoldDB" id="A0A150WRY1"/>
<dbReference type="EMBL" id="LUKE01000001">
    <property type="protein sequence ID" value="KYG67084.1"/>
    <property type="molecule type" value="Genomic_DNA"/>
</dbReference>
<dbReference type="Gene3D" id="3.40.710.10">
    <property type="entry name" value="DD-peptidase/beta-lactamase superfamily"/>
    <property type="match status" value="1"/>
</dbReference>
<evidence type="ECO:0000313" key="3">
    <source>
        <dbReference type="Proteomes" id="UP000075320"/>
    </source>
</evidence>